<dbReference type="GO" id="GO:0010181">
    <property type="term" value="F:FMN binding"/>
    <property type="evidence" value="ECO:0007669"/>
    <property type="project" value="InterPro"/>
</dbReference>
<dbReference type="InterPro" id="IPR012349">
    <property type="entry name" value="Split_barrel_FMN-bd"/>
</dbReference>
<keyword evidence="7" id="KW-1185">Reference proteome</keyword>
<reference evidence="6 7" key="1">
    <citation type="submission" date="2019-04" db="EMBL/GenBank/DDBJ databases">
        <title>Bacillus caeni sp. nov., a bacterium isolated from mangrove sediment.</title>
        <authorList>
            <person name="Huang H."/>
            <person name="Mo K."/>
            <person name="Hu Y."/>
        </authorList>
    </citation>
    <scope>NUCLEOTIDE SEQUENCE [LARGE SCALE GENOMIC DNA]</scope>
    <source>
        <strain evidence="6 7">HB172195</strain>
    </source>
</reference>
<dbReference type="EMBL" id="SWLG01000012">
    <property type="protein sequence ID" value="TLS36223.1"/>
    <property type="molecule type" value="Genomic_DNA"/>
</dbReference>
<dbReference type="SUPFAM" id="SSF50475">
    <property type="entry name" value="FMN-binding split barrel"/>
    <property type="match status" value="1"/>
</dbReference>
<dbReference type="PANTHER" id="PTHR33798:SF5">
    <property type="entry name" value="FLAVIN REDUCTASE LIKE DOMAIN-CONTAINING PROTEIN"/>
    <property type="match status" value="1"/>
</dbReference>
<dbReference type="Pfam" id="PF01613">
    <property type="entry name" value="Flavin_Reduct"/>
    <property type="match status" value="1"/>
</dbReference>
<comment type="similarity">
    <text evidence="4">Belongs to the flavoredoxin family.</text>
</comment>
<accession>A0A5R9F5X3</accession>
<evidence type="ECO:0000256" key="4">
    <source>
        <dbReference type="ARBA" id="ARBA00038054"/>
    </source>
</evidence>
<dbReference type="OrthoDB" id="9794638at2"/>
<keyword evidence="3" id="KW-0288">FMN</keyword>
<comment type="caution">
    <text evidence="6">The sequence shown here is derived from an EMBL/GenBank/DDBJ whole genome shotgun (WGS) entry which is preliminary data.</text>
</comment>
<dbReference type="Proteomes" id="UP000308230">
    <property type="component" value="Unassembled WGS sequence"/>
</dbReference>
<sequence>MNIDPNEISGKELYKLLIGSVIPRPIAWISTESKEGVFNLAPFSFFTVASAKPPMLCISIAAQGKGERRGTVKDTLANIREQEEFVINFVPFELTEPMHKSSANLPSESNEFEYAEVTPVKSVKVKPPGVEESPIKMECKLDQIIRTGSNYLVIGEMIHYSIKDEFYAGNYKTDIEKLNPLARLAGNYAGLGDIFGLSD</sequence>
<evidence type="ECO:0000256" key="2">
    <source>
        <dbReference type="ARBA" id="ARBA00022630"/>
    </source>
</evidence>
<dbReference type="Gene3D" id="2.30.110.10">
    <property type="entry name" value="Electron Transport, Fmn-binding Protein, Chain A"/>
    <property type="match status" value="1"/>
</dbReference>
<proteinExistence type="inferred from homology"/>
<evidence type="ECO:0000256" key="1">
    <source>
        <dbReference type="ARBA" id="ARBA00001917"/>
    </source>
</evidence>
<dbReference type="RefSeq" id="WP_138127833.1">
    <property type="nucleotide sequence ID" value="NZ_SWLG01000012.1"/>
</dbReference>
<gene>
    <name evidence="6" type="ORF">FCL54_16445</name>
</gene>
<comment type="cofactor">
    <cofactor evidence="1">
        <name>FMN</name>
        <dbReference type="ChEBI" id="CHEBI:58210"/>
    </cofactor>
</comment>
<name>A0A5R9F5X3_9BACL</name>
<evidence type="ECO:0000259" key="5">
    <source>
        <dbReference type="SMART" id="SM00903"/>
    </source>
</evidence>
<dbReference type="AlphaFoldDB" id="A0A5R9F5X3"/>
<feature type="domain" description="Flavin reductase like" evidence="5">
    <location>
        <begin position="19"/>
        <end position="173"/>
    </location>
</feature>
<dbReference type="InterPro" id="IPR002563">
    <property type="entry name" value="Flavin_Rdtase-like_dom"/>
</dbReference>
<evidence type="ECO:0000313" key="7">
    <source>
        <dbReference type="Proteomes" id="UP000308230"/>
    </source>
</evidence>
<protein>
    <submittedName>
        <fullName evidence="6">Flavin reductase family protein</fullName>
    </submittedName>
</protein>
<dbReference type="PANTHER" id="PTHR33798">
    <property type="entry name" value="FLAVOPROTEIN OXYGENASE"/>
    <property type="match status" value="1"/>
</dbReference>
<evidence type="ECO:0000313" key="6">
    <source>
        <dbReference type="EMBL" id="TLS36223.1"/>
    </source>
</evidence>
<evidence type="ECO:0000256" key="3">
    <source>
        <dbReference type="ARBA" id="ARBA00022643"/>
    </source>
</evidence>
<keyword evidence="2" id="KW-0285">Flavoprotein</keyword>
<dbReference type="SMART" id="SM00903">
    <property type="entry name" value="Flavin_Reduct"/>
    <property type="match status" value="1"/>
</dbReference>
<organism evidence="6 7">
    <name type="scientific">Exobacillus caeni</name>
    <dbReference type="NCBI Taxonomy" id="2574798"/>
    <lineage>
        <taxon>Bacteria</taxon>
        <taxon>Bacillati</taxon>
        <taxon>Bacillota</taxon>
        <taxon>Bacilli</taxon>
        <taxon>Bacillales</taxon>
        <taxon>Guptibacillaceae</taxon>
        <taxon>Exobacillus</taxon>
    </lineage>
</organism>
<dbReference type="GO" id="GO:0016646">
    <property type="term" value="F:oxidoreductase activity, acting on the CH-NH group of donors, NAD or NADP as acceptor"/>
    <property type="evidence" value="ECO:0007669"/>
    <property type="project" value="UniProtKB-ARBA"/>
</dbReference>